<dbReference type="Gene3D" id="1.25.40.10">
    <property type="entry name" value="Tetratricopeptide repeat domain"/>
    <property type="match status" value="1"/>
</dbReference>
<accession>A0ABT7L902</accession>
<dbReference type="Proteomes" id="UP001235343">
    <property type="component" value="Unassembled WGS sequence"/>
</dbReference>
<keyword evidence="2" id="KW-1185">Reference proteome</keyword>
<comment type="caution">
    <text evidence="1">The sequence shown here is derived from an EMBL/GenBank/DDBJ whole genome shotgun (WGS) entry which is preliminary data.</text>
</comment>
<dbReference type="Pfam" id="PF14559">
    <property type="entry name" value="TPR_19"/>
    <property type="match status" value="1"/>
</dbReference>
<evidence type="ECO:0000313" key="1">
    <source>
        <dbReference type="EMBL" id="MDL4841702.1"/>
    </source>
</evidence>
<organism evidence="1 2">
    <name type="scientific">Aquibacillus rhizosphaerae</name>
    <dbReference type="NCBI Taxonomy" id="3051431"/>
    <lineage>
        <taxon>Bacteria</taxon>
        <taxon>Bacillati</taxon>
        <taxon>Bacillota</taxon>
        <taxon>Bacilli</taxon>
        <taxon>Bacillales</taxon>
        <taxon>Bacillaceae</taxon>
        <taxon>Aquibacillus</taxon>
    </lineage>
</organism>
<dbReference type="EMBL" id="JASTZU010000042">
    <property type="protein sequence ID" value="MDL4841702.1"/>
    <property type="molecule type" value="Genomic_DNA"/>
</dbReference>
<dbReference type="RefSeq" id="WP_285932989.1">
    <property type="nucleotide sequence ID" value="NZ_JASTZU010000042.1"/>
</dbReference>
<dbReference type="SUPFAM" id="SSF48452">
    <property type="entry name" value="TPR-like"/>
    <property type="match status" value="1"/>
</dbReference>
<sequence>MDIHNNNLILFPKWKSTLENESKEALKDKRYGDALQYLNKLSDYDVNSHEVLTGKLICLMELGEEEEAEELCEKLLDERNEHYYEYLHIYSTLLFQASKYAEVIELLDNELNGQHIPEPIKTQLIQVSDISKNLNADQKKELGTRHLSKLKKAVDDADVSAQWGIIEKLQSINVLPQTHFMEKMLIDDSIHDIVKAAIIDLFRVQGVNKPVELIKFNQQITVHPSELSSISNETSTKQILELLEDIEQDNPSLFELIKELLYRYMYVRYPIMPIQESIVPISEALNLLGYYYLQLMELDNLEKADKNVIHYINEIIASEKEYFSVIKD</sequence>
<proteinExistence type="predicted"/>
<evidence type="ECO:0000313" key="2">
    <source>
        <dbReference type="Proteomes" id="UP001235343"/>
    </source>
</evidence>
<reference evidence="1 2" key="1">
    <citation type="submission" date="2023-06" db="EMBL/GenBank/DDBJ databases">
        <title>Aquibacillus rhizosphaerae LR5S19.</title>
        <authorList>
            <person name="Sun J.-Q."/>
        </authorList>
    </citation>
    <scope>NUCLEOTIDE SEQUENCE [LARGE SCALE GENOMIC DNA]</scope>
    <source>
        <strain evidence="1 2">LR5S19</strain>
    </source>
</reference>
<dbReference type="InterPro" id="IPR011990">
    <property type="entry name" value="TPR-like_helical_dom_sf"/>
</dbReference>
<name>A0ABT7L902_9BACI</name>
<gene>
    <name evidence="1" type="ORF">QQS35_14770</name>
</gene>
<protein>
    <submittedName>
        <fullName evidence="1">Tetratricopeptide repeat protein</fullName>
    </submittedName>
</protein>
<dbReference type="SUPFAM" id="SSF116965">
    <property type="entry name" value="Hypothetical protein MPN330"/>
    <property type="match status" value="1"/>
</dbReference>